<comment type="caution">
    <text evidence="7">The sequence shown here is derived from an EMBL/GenBank/DDBJ whole genome shotgun (WGS) entry which is preliminary data.</text>
</comment>
<dbReference type="GO" id="GO:0016020">
    <property type="term" value="C:membrane"/>
    <property type="evidence" value="ECO:0007669"/>
    <property type="project" value="UniProtKB-SubCell"/>
</dbReference>
<dbReference type="PRINTS" id="PR00885">
    <property type="entry name" value="BCTERIALGSPH"/>
</dbReference>
<dbReference type="AlphaFoldDB" id="A0A848F082"/>
<keyword evidence="5 6" id="KW-0472">Membrane</keyword>
<dbReference type="Gene3D" id="3.30.700.10">
    <property type="entry name" value="Glycoprotein, Type 4 Pilin"/>
    <property type="match status" value="1"/>
</dbReference>
<dbReference type="NCBIfam" id="TIGR02532">
    <property type="entry name" value="IV_pilin_GFxxxE"/>
    <property type="match status" value="1"/>
</dbReference>
<sequence length="148" mass="15775">MNRQRGFTIIELMVVIAIIAIAAGVSSLALRDADAKTLDQEASRLSALLESARAQARAAGLPVRFELASQGSTDGDAFRFVGLPPAVKMPTRWLDERTSAEIVGARALRLGPEPLIGAQRIVLRLQQRSLVLATDGLGPFAMVESGKP</sequence>
<evidence type="ECO:0000313" key="8">
    <source>
        <dbReference type="Proteomes" id="UP000574067"/>
    </source>
</evidence>
<comment type="subcellular location">
    <subcellularLocation>
        <location evidence="1">Membrane</location>
        <topology evidence="1">Single-pass membrane protein</topology>
    </subcellularLocation>
</comment>
<reference evidence="7 8" key="1">
    <citation type="submission" date="2020-04" db="EMBL/GenBank/DDBJ databases">
        <title>Azohydromonas sp. isolated from soil.</title>
        <authorList>
            <person name="Dahal R.H."/>
        </authorList>
    </citation>
    <scope>NUCLEOTIDE SEQUENCE [LARGE SCALE GENOMIC DNA]</scope>
    <source>
        <strain evidence="7 8">G-1-1-14</strain>
    </source>
</reference>
<dbReference type="InterPro" id="IPR002416">
    <property type="entry name" value="T2SS_protein-GspH"/>
</dbReference>
<protein>
    <submittedName>
        <fullName evidence="7">Prepilin-type N-terminal cleavage/methylation domain-containing protein</fullName>
    </submittedName>
</protein>
<keyword evidence="3 6" id="KW-0812">Transmembrane</keyword>
<dbReference type="Pfam" id="PF07963">
    <property type="entry name" value="N_methyl"/>
    <property type="match status" value="1"/>
</dbReference>
<dbReference type="InterPro" id="IPR012902">
    <property type="entry name" value="N_methyl_site"/>
</dbReference>
<name>A0A848F082_9BURK</name>
<evidence type="ECO:0000313" key="7">
    <source>
        <dbReference type="EMBL" id="NML13467.1"/>
    </source>
</evidence>
<gene>
    <name evidence="7" type="ORF">HHL10_00550</name>
</gene>
<keyword evidence="4 6" id="KW-1133">Transmembrane helix</keyword>
<evidence type="ECO:0000256" key="6">
    <source>
        <dbReference type="SAM" id="Phobius"/>
    </source>
</evidence>
<dbReference type="SUPFAM" id="SSF54523">
    <property type="entry name" value="Pili subunits"/>
    <property type="match status" value="1"/>
</dbReference>
<proteinExistence type="predicted"/>
<evidence type="ECO:0000256" key="3">
    <source>
        <dbReference type="ARBA" id="ARBA00022692"/>
    </source>
</evidence>
<evidence type="ECO:0000256" key="5">
    <source>
        <dbReference type="ARBA" id="ARBA00023136"/>
    </source>
</evidence>
<feature type="transmembrane region" description="Helical" evidence="6">
    <location>
        <begin position="12"/>
        <end position="30"/>
    </location>
</feature>
<dbReference type="Proteomes" id="UP000574067">
    <property type="component" value="Unassembled WGS sequence"/>
</dbReference>
<dbReference type="InterPro" id="IPR045584">
    <property type="entry name" value="Pilin-like"/>
</dbReference>
<evidence type="ECO:0000256" key="1">
    <source>
        <dbReference type="ARBA" id="ARBA00004167"/>
    </source>
</evidence>
<dbReference type="GO" id="GO:0015627">
    <property type="term" value="C:type II protein secretion system complex"/>
    <property type="evidence" value="ECO:0007669"/>
    <property type="project" value="InterPro"/>
</dbReference>
<dbReference type="EMBL" id="JABBFW010000001">
    <property type="protein sequence ID" value="NML13467.1"/>
    <property type="molecule type" value="Genomic_DNA"/>
</dbReference>
<evidence type="ECO:0000256" key="4">
    <source>
        <dbReference type="ARBA" id="ARBA00022989"/>
    </source>
</evidence>
<keyword evidence="2" id="KW-0488">Methylation</keyword>
<evidence type="ECO:0000256" key="2">
    <source>
        <dbReference type="ARBA" id="ARBA00022481"/>
    </source>
</evidence>
<dbReference type="GO" id="GO:0015628">
    <property type="term" value="P:protein secretion by the type II secretion system"/>
    <property type="evidence" value="ECO:0007669"/>
    <property type="project" value="InterPro"/>
</dbReference>
<accession>A0A848F082</accession>
<dbReference type="RefSeq" id="WP_169158394.1">
    <property type="nucleotide sequence ID" value="NZ_JABBFW010000001.1"/>
</dbReference>
<keyword evidence="8" id="KW-1185">Reference proteome</keyword>
<organism evidence="7 8">
    <name type="scientific">Azohydromonas caseinilytica</name>
    <dbReference type="NCBI Taxonomy" id="2728836"/>
    <lineage>
        <taxon>Bacteria</taxon>
        <taxon>Pseudomonadati</taxon>
        <taxon>Pseudomonadota</taxon>
        <taxon>Betaproteobacteria</taxon>
        <taxon>Burkholderiales</taxon>
        <taxon>Sphaerotilaceae</taxon>
        <taxon>Azohydromonas</taxon>
    </lineage>
</organism>